<dbReference type="AlphaFoldDB" id="A0A0V0HIP0"/>
<reference evidence="1" key="1">
    <citation type="submission" date="2015-12" db="EMBL/GenBank/DDBJ databases">
        <title>Gene expression during late stages of embryo sac development: a critical building block for successful pollen-pistil interactions.</title>
        <authorList>
            <person name="Liu Y."/>
            <person name="Joly V."/>
            <person name="Sabar M."/>
            <person name="Matton D.P."/>
        </authorList>
    </citation>
    <scope>NUCLEOTIDE SEQUENCE</scope>
</reference>
<feature type="non-terminal residue" evidence="1">
    <location>
        <position position="1"/>
    </location>
</feature>
<evidence type="ECO:0000313" key="1">
    <source>
        <dbReference type="EMBL" id="JAP20300.1"/>
    </source>
</evidence>
<name>A0A0V0HIP0_SOLCH</name>
<proteinExistence type="predicted"/>
<organism evidence="1">
    <name type="scientific">Solanum chacoense</name>
    <name type="common">Chaco potato</name>
    <dbReference type="NCBI Taxonomy" id="4108"/>
    <lineage>
        <taxon>Eukaryota</taxon>
        <taxon>Viridiplantae</taxon>
        <taxon>Streptophyta</taxon>
        <taxon>Embryophyta</taxon>
        <taxon>Tracheophyta</taxon>
        <taxon>Spermatophyta</taxon>
        <taxon>Magnoliopsida</taxon>
        <taxon>eudicotyledons</taxon>
        <taxon>Gunneridae</taxon>
        <taxon>Pentapetalae</taxon>
        <taxon>asterids</taxon>
        <taxon>lamiids</taxon>
        <taxon>Solanales</taxon>
        <taxon>Solanaceae</taxon>
        <taxon>Solanoideae</taxon>
        <taxon>Solaneae</taxon>
        <taxon>Solanum</taxon>
    </lineage>
</organism>
<accession>A0A0V0HIP0</accession>
<sequence>SQPIIIPEKCFPSFPTPVLVLNNIKFQSCLIVLHTPNSIRAGNRIGAPVFYLHILLTYNLFP</sequence>
<dbReference type="EMBL" id="GEDG01019324">
    <property type="protein sequence ID" value="JAP20042.1"/>
    <property type="molecule type" value="Transcribed_RNA"/>
</dbReference>
<protein>
    <submittedName>
        <fullName evidence="1">Putative ovule protein</fullName>
    </submittedName>
</protein>
<dbReference type="EMBL" id="GEDG01019012">
    <property type="protein sequence ID" value="JAP20300.1"/>
    <property type="molecule type" value="Transcribed_RNA"/>
</dbReference>